<protein>
    <submittedName>
        <fullName evidence="2">Uncharacterized protein</fullName>
    </submittedName>
</protein>
<dbReference type="EMBL" id="OA565743">
    <property type="protein sequence ID" value="CAD7197632.1"/>
    <property type="molecule type" value="Genomic_DNA"/>
</dbReference>
<name>A0A7R8ZA14_TIMDO</name>
<organism evidence="2">
    <name type="scientific">Timema douglasi</name>
    <name type="common">Walking stick</name>
    <dbReference type="NCBI Taxonomy" id="61478"/>
    <lineage>
        <taxon>Eukaryota</taxon>
        <taxon>Metazoa</taxon>
        <taxon>Ecdysozoa</taxon>
        <taxon>Arthropoda</taxon>
        <taxon>Hexapoda</taxon>
        <taxon>Insecta</taxon>
        <taxon>Pterygota</taxon>
        <taxon>Neoptera</taxon>
        <taxon>Polyneoptera</taxon>
        <taxon>Phasmatodea</taxon>
        <taxon>Timematodea</taxon>
        <taxon>Timematoidea</taxon>
        <taxon>Timematidae</taxon>
        <taxon>Timema</taxon>
    </lineage>
</organism>
<evidence type="ECO:0000256" key="1">
    <source>
        <dbReference type="SAM" id="MobiDB-lite"/>
    </source>
</evidence>
<reference evidence="2" key="1">
    <citation type="submission" date="2020-11" db="EMBL/GenBank/DDBJ databases">
        <authorList>
            <person name="Tran Van P."/>
        </authorList>
    </citation>
    <scope>NUCLEOTIDE SEQUENCE</scope>
</reference>
<evidence type="ECO:0000313" key="2">
    <source>
        <dbReference type="EMBL" id="CAD7197632.1"/>
    </source>
</evidence>
<proteinExistence type="predicted"/>
<gene>
    <name evidence="2" type="ORF">TDIB3V08_LOCUS3934</name>
</gene>
<dbReference type="AlphaFoldDB" id="A0A7R8ZA14"/>
<sequence length="217" mass="23684">MMANAPLVLSTTGRPEVGETQRGEGRVRVSYTKFRTSNNSSTVTDSSSNINDRECALPSYCWPPWLASCCVAVTLGLVCLPDACSKQICDYSITAETCQGEFDPKGSSCRCCPFCTKLLEGRIHMKCIRICVEGESETFKEKITGIQIRTFSIIGKPKKMHLTPLPEFPQVLYSIYDRSISEGANCGLTRIRGPSPPSSKCSPGLTCQLVDGVYVCA</sequence>
<feature type="region of interest" description="Disordered" evidence="1">
    <location>
        <begin position="1"/>
        <end position="23"/>
    </location>
</feature>
<accession>A0A7R8ZA14</accession>